<geneLocation type="chloroplast" evidence="12"/>
<evidence type="ECO:0000259" key="11">
    <source>
        <dbReference type="SMART" id="SM01390"/>
    </source>
</evidence>
<dbReference type="PANTHER" id="PTHR11831:SF4">
    <property type="entry name" value="SMALL RIBOSOMAL SUBUNIT PROTEIN US4M"/>
    <property type="match status" value="1"/>
</dbReference>
<keyword evidence="3 7" id="KW-0694">RNA-binding</keyword>
<keyword evidence="2 7" id="KW-0699">rRNA-binding</keyword>
<proteinExistence type="inferred from homology"/>
<dbReference type="InterPro" id="IPR005709">
    <property type="entry name" value="Ribosomal_uS4_bac-type"/>
</dbReference>
<comment type="function">
    <text evidence="7">With S5 and S12 plays an important role in translational accuracy.</text>
</comment>
<dbReference type="NCBIfam" id="TIGR01017">
    <property type="entry name" value="rpsD_bact"/>
    <property type="match status" value="1"/>
</dbReference>
<evidence type="ECO:0000256" key="9">
    <source>
        <dbReference type="SAM" id="MobiDB-lite"/>
    </source>
</evidence>
<dbReference type="CDD" id="cd00165">
    <property type="entry name" value="S4"/>
    <property type="match status" value="1"/>
</dbReference>
<evidence type="ECO:0000313" key="12">
    <source>
        <dbReference type="EMBL" id="AHM23769.1"/>
    </source>
</evidence>
<dbReference type="SMART" id="SM00363">
    <property type="entry name" value="S4"/>
    <property type="match status" value="1"/>
</dbReference>
<feature type="region of interest" description="Disordered" evidence="9">
    <location>
        <begin position="22"/>
        <end position="49"/>
    </location>
</feature>
<feature type="domain" description="RNA-binding S4" evidence="10">
    <location>
        <begin position="96"/>
        <end position="158"/>
    </location>
</feature>
<dbReference type="HAMAP" id="MF_01306_B">
    <property type="entry name" value="Ribosomal_uS4_B"/>
    <property type="match status" value="1"/>
</dbReference>
<dbReference type="InterPro" id="IPR018079">
    <property type="entry name" value="Ribosomal_uS4_CS"/>
</dbReference>
<dbReference type="InterPro" id="IPR001912">
    <property type="entry name" value="Ribosomal_uS4_N"/>
</dbReference>
<dbReference type="SMART" id="SM01390">
    <property type="entry name" value="Ribosomal_S4"/>
    <property type="match status" value="1"/>
</dbReference>
<dbReference type="SUPFAM" id="SSF55174">
    <property type="entry name" value="Alpha-L RNA-binding motif"/>
    <property type="match status" value="1"/>
</dbReference>
<dbReference type="GO" id="GO:0019843">
    <property type="term" value="F:rRNA binding"/>
    <property type="evidence" value="ECO:0007669"/>
    <property type="project" value="UniProtKB-UniRule"/>
</dbReference>
<accession>W8SUH4</accession>
<keyword evidence="4 7" id="KW-0689">Ribosomal protein</keyword>
<comment type="similarity">
    <text evidence="1 7 8">Belongs to the universal ribosomal protein uS4 family.</text>
</comment>
<dbReference type="InterPro" id="IPR002942">
    <property type="entry name" value="S4_RNA-bd"/>
</dbReference>
<dbReference type="AlphaFoldDB" id="W8SUH4"/>
<evidence type="ECO:0000256" key="8">
    <source>
        <dbReference type="RuleBase" id="RU003699"/>
    </source>
</evidence>
<dbReference type="Gene3D" id="3.10.290.10">
    <property type="entry name" value="RNA-binding S4 domain"/>
    <property type="match status" value="1"/>
</dbReference>
<gene>
    <name evidence="7 12" type="primary">rps4</name>
    <name evidence="12" type="ORF">csorokcp_00109</name>
</gene>
<dbReference type="GO" id="GO:0003735">
    <property type="term" value="F:structural constituent of ribosome"/>
    <property type="evidence" value="ECO:0007669"/>
    <property type="project" value="InterPro"/>
</dbReference>
<reference evidence="12" key="1">
    <citation type="journal article" date="2014" name="Mitochondrial DNA">
        <title>Complete genome sequence of chloroplast DNA (cpDNA) of Chlorella sorokiniana.</title>
        <authorList>
            <person name="Orsini M."/>
            <person name="Cusano R."/>
            <person name="Costelli C."/>
            <person name="Malavasi V."/>
            <person name="Concas A."/>
            <person name="Angius A."/>
            <person name="Cao G."/>
        </authorList>
    </citation>
    <scope>NUCLEOTIDE SEQUENCE</scope>
    <source>
        <strain evidence="12">Crs4</strain>
    </source>
</reference>
<feature type="domain" description="Small ribosomal subunit protein uS4 N-terminal" evidence="11">
    <location>
        <begin position="3"/>
        <end position="95"/>
    </location>
</feature>
<dbReference type="NCBIfam" id="NF003717">
    <property type="entry name" value="PRK05327.1"/>
    <property type="match status" value="1"/>
</dbReference>
<organism evidence="12">
    <name type="scientific">Chlorella sorokiniana</name>
    <name type="common">Freshwater green alga</name>
    <dbReference type="NCBI Taxonomy" id="3076"/>
    <lineage>
        <taxon>Eukaryota</taxon>
        <taxon>Viridiplantae</taxon>
        <taxon>Chlorophyta</taxon>
        <taxon>core chlorophytes</taxon>
        <taxon>Trebouxiophyceae</taxon>
        <taxon>Chlorellales</taxon>
        <taxon>Chlorellaceae</taxon>
        <taxon>Chlorella clade</taxon>
        <taxon>Chlorella</taxon>
    </lineage>
</organism>
<dbReference type="GO" id="GO:0015935">
    <property type="term" value="C:small ribosomal subunit"/>
    <property type="evidence" value="ECO:0007669"/>
    <property type="project" value="InterPro"/>
</dbReference>
<dbReference type="InterPro" id="IPR022801">
    <property type="entry name" value="Ribosomal_uS4"/>
</dbReference>
<dbReference type="FunFam" id="3.10.290.10:FF:000001">
    <property type="entry name" value="30S ribosomal protein S4"/>
    <property type="match status" value="1"/>
</dbReference>
<dbReference type="GO" id="GO:0006412">
    <property type="term" value="P:translation"/>
    <property type="evidence" value="ECO:0007669"/>
    <property type="project" value="UniProtKB-UniRule"/>
</dbReference>
<keyword evidence="12" id="KW-0934">Plastid</keyword>
<keyword evidence="12" id="KW-0150">Chloroplast</keyword>
<evidence type="ECO:0000259" key="10">
    <source>
        <dbReference type="SMART" id="SM00363"/>
    </source>
</evidence>
<evidence type="ECO:0000256" key="6">
    <source>
        <dbReference type="ARBA" id="ARBA00035158"/>
    </source>
</evidence>
<dbReference type="PANTHER" id="PTHR11831">
    <property type="entry name" value="30S 40S RIBOSOMAL PROTEIN"/>
    <property type="match status" value="1"/>
</dbReference>
<dbReference type="Pfam" id="PF01479">
    <property type="entry name" value="S4"/>
    <property type="match status" value="1"/>
</dbReference>
<comment type="function">
    <text evidence="7">One of the primary rRNA binding proteins, it binds directly to 16S rRNA where it nucleates assembly of the body of the 30S subunit.</text>
</comment>
<evidence type="ECO:0000256" key="4">
    <source>
        <dbReference type="ARBA" id="ARBA00022980"/>
    </source>
</evidence>
<evidence type="ECO:0000256" key="1">
    <source>
        <dbReference type="ARBA" id="ARBA00007465"/>
    </source>
</evidence>
<protein>
    <recommendedName>
        <fullName evidence="6 7">Small ribosomal subunit protein uS4c</fullName>
    </recommendedName>
</protein>
<dbReference type="EMBL" id="KJ742376">
    <property type="protein sequence ID" value="AII02063.1"/>
    <property type="molecule type" value="Genomic_DNA"/>
</dbReference>
<evidence type="ECO:0000256" key="7">
    <source>
        <dbReference type="HAMAP-Rule" id="MF_01306"/>
    </source>
</evidence>
<dbReference type="Pfam" id="PF00163">
    <property type="entry name" value="Ribosomal_S4"/>
    <property type="match status" value="1"/>
</dbReference>
<comment type="subunit">
    <text evidence="7">Part of the 30S ribosomal subunit. Contacts protein S5. The interaction surface between S4 and S5 is involved in control of translational fidelity.</text>
</comment>
<sequence>MARYRGPRLRIVRRLGELPGLTQKNCTRDFPPGQHGPKKRGGAQKAKESQYAVRLKEKQKLRFNYGISERQLISYVREARRRKGSTGEILLQLLEMRLDNIVFRLGFAPTIAAARQLISHGHILINNHRVNIPSYLCKVNDSISVASNSQKFLKKSIETFTNSLSAPHLELNTEKFQAVVRDTVSRESVGLQINELLVVEFYSRKV</sequence>
<evidence type="ECO:0000313" key="13">
    <source>
        <dbReference type="EMBL" id="AII02063.1"/>
    </source>
</evidence>
<dbReference type="FunFam" id="1.10.1050.10:FF:000002">
    <property type="entry name" value="30S ribosomal protein S4, chloroplastic"/>
    <property type="match status" value="1"/>
</dbReference>
<evidence type="ECO:0000256" key="5">
    <source>
        <dbReference type="ARBA" id="ARBA00023274"/>
    </source>
</evidence>
<dbReference type="EMBL" id="KJ397925">
    <property type="protein sequence ID" value="AHM23769.1"/>
    <property type="molecule type" value="Genomic_DNA"/>
</dbReference>
<evidence type="ECO:0000256" key="2">
    <source>
        <dbReference type="ARBA" id="ARBA00022730"/>
    </source>
</evidence>
<comment type="subcellular location">
    <subcellularLocation>
        <location evidence="7">Plastid</location>
        <location evidence="7">Chloroplast</location>
    </subcellularLocation>
</comment>
<dbReference type="Gene3D" id="1.10.1050.10">
    <property type="entry name" value="Ribosomal Protein S4 Delta 41, Chain A, domain 1"/>
    <property type="match status" value="1"/>
</dbReference>
<reference evidence="13" key="2">
    <citation type="submission" date="2014-04" db="EMBL/GenBank/DDBJ databases">
        <title>Chlorella sorokiniana complete plastid genome.</title>
        <authorList>
            <person name="Fan W."/>
            <person name="Mower J.P."/>
        </authorList>
    </citation>
    <scope>NUCLEOTIDE SEQUENCE</scope>
    <source>
        <strain evidence="13">1230</strain>
    </source>
</reference>
<evidence type="ECO:0000256" key="3">
    <source>
        <dbReference type="ARBA" id="ARBA00022884"/>
    </source>
</evidence>
<dbReference type="GO" id="GO:0042274">
    <property type="term" value="P:ribosomal small subunit biogenesis"/>
    <property type="evidence" value="ECO:0007669"/>
    <property type="project" value="TreeGrafter"/>
</dbReference>
<keyword evidence="5 7" id="KW-0687">Ribonucleoprotein</keyword>
<dbReference type="PROSITE" id="PS50889">
    <property type="entry name" value="S4"/>
    <property type="match status" value="1"/>
</dbReference>
<dbReference type="InterPro" id="IPR036986">
    <property type="entry name" value="S4_RNA-bd_sf"/>
</dbReference>
<dbReference type="GO" id="GO:0009507">
    <property type="term" value="C:chloroplast"/>
    <property type="evidence" value="ECO:0007669"/>
    <property type="project" value="UniProtKB-SubCell"/>
</dbReference>
<name>W8SUH4_CHLSO</name>
<dbReference type="PROSITE" id="PS00632">
    <property type="entry name" value="RIBOSOMAL_S4"/>
    <property type="match status" value="1"/>
</dbReference>